<evidence type="ECO:0000256" key="2">
    <source>
        <dbReference type="ARBA" id="ARBA00022679"/>
    </source>
</evidence>
<dbReference type="AlphaFoldDB" id="A0A1G9H1T5"/>
<dbReference type="Proteomes" id="UP000198701">
    <property type="component" value="Unassembled WGS sequence"/>
</dbReference>
<evidence type="ECO:0000256" key="3">
    <source>
        <dbReference type="ARBA" id="ARBA00022691"/>
    </source>
</evidence>
<keyword evidence="2" id="KW-0808">Transferase</keyword>
<accession>A0A1G9H1T5</accession>
<proteinExistence type="predicted"/>
<sequence length="388" mass="42126">MIALEPSEAIIRRVAELLESEIGLRPESALRARLRRCIRDELAVLGLDFERYLRALGASASLRQALLNRVTVQETGFFRHPEHFEILAQHILPTLPQPLSIWSAGCANGQEAFSLAMLLDELGIDGRVIATDVSTSALLRTNAASYAAREITGLSPERIARHLTPVGQAWEVNPSIRARVSTVHHNLIESVPHRVRSSSVVFCRNVLIYFSDQHARGFLDRVADALPQAWMLLGAAETIWSIGDRYDTVRLGDTYAYRPRSVSGGRVTGGALPARVAASQVGAGHADDVAAIAILAEAGRESLASGDPAAAVVSFRKWAYLAADDALAHLHLALALEAMNDRPSAQRAFGAAGRLLGADPARHDYAIDGYSPNELYKLLDAKQQELPQ</sequence>
<name>A0A1G9H1T5_9MICO</name>
<dbReference type="PROSITE" id="PS50123">
    <property type="entry name" value="CHER"/>
    <property type="match status" value="1"/>
</dbReference>
<evidence type="ECO:0000313" key="5">
    <source>
        <dbReference type="Proteomes" id="UP000198701"/>
    </source>
</evidence>
<dbReference type="RefSeq" id="WP_092325014.1">
    <property type="nucleotide sequence ID" value="NZ_FNFU01000025.1"/>
</dbReference>
<dbReference type="GO" id="GO:0032259">
    <property type="term" value="P:methylation"/>
    <property type="evidence" value="ECO:0007669"/>
    <property type="project" value="UniProtKB-KW"/>
</dbReference>
<keyword evidence="5" id="KW-1185">Reference proteome</keyword>
<dbReference type="SMART" id="SM00138">
    <property type="entry name" value="MeTrc"/>
    <property type="match status" value="1"/>
</dbReference>
<dbReference type="InterPro" id="IPR000780">
    <property type="entry name" value="CheR_MeTrfase"/>
</dbReference>
<dbReference type="GO" id="GO:0008757">
    <property type="term" value="F:S-adenosylmethionine-dependent methyltransferase activity"/>
    <property type="evidence" value="ECO:0007669"/>
    <property type="project" value="InterPro"/>
</dbReference>
<protein>
    <submittedName>
        <fullName evidence="4">Methylase of chemotaxis methyl-accepting proteins</fullName>
    </submittedName>
</protein>
<dbReference type="InterPro" id="IPR050903">
    <property type="entry name" value="Bact_Chemotaxis_MeTrfase"/>
</dbReference>
<dbReference type="OrthoDB" id="9816309at2"/>
<dbReference type="Pfam" id="PF01739">
    <property type="entry name" value="CheR"/>
    <property type="match status" value="1"/>
</dbReference>
<evidence type="ECO:0000256" key="1">
    <source>
        <dbReference type="ARBA" id="ARBA00022603"/>
    </source>
</evidence>
<dbReference type="STRING" id="386301.SAMN05216282_12528"/>
<keyword evidence="1 4" id="KW-0489">Methyltransferase</keyword>
<dbReference type="Gene3D" id="3.40.50.150">
    <property type="entry name" value="Vaccinia Virus protein VP39"/>
    <property type="match status" value="1"/>
</dbReference>
<dbReference type="InterPro" id="IPR022642">
    <property type="entry name" value="CheR_C"/>
</dbReference>
<dbReference type="InterPro" id="IPR029063">
    <property type="entry name" value="SAM-dependent_MTases_sf"/>
</dbReference>
<organism evidence="4 5">
    <name type="scientific">Cryobacterium psychrotolerans</name>
    <dbReference type="NCBI Taxonomy" id="386301"/>
    <lineage>
        <taxon>Bacteria</taxon>
        <taxon>Bacillati</taxon>
        <taxon>Actinomycetota</taxon>
        <taxon>Actinomycetes</taxon>
        <taxon>Micrococcales</taxon>
        <taxon>Microbacteriaceae</taxon>
        <taxon>Cryobacterium</taxon>
    </lineage>
</organism>
<dbReference type="PRINTS" id="PR00996">
    <property type="entry name" value="CHERMTFRASE"/>
</dbReference>
<dbReference type="PANTHER" id="PTHR24422">
    <property type="entry name" value="CHEMOTAXIS PROTEIN METHYLTRANSFERASE"/>
    <property type="match status" value="1"/>
</dbReference>
<dbReference type="EMBL" id="FNFU01000025">
    <property type="protein sequence ID" value="SDL06523.1"/>
    <property type="molecule type" value="Genomic_DNA"/>
</dbReference>
<gene>
    <name evidence="4" type="ORF">SAMN05216282_12528</name>
</gene>
<dbReference type="SUPFAM" id="SSF53335">
    <property type="entry name" value="S-adenosyl-L-methionine-dependent methyltransferases"/>
    <property type="match status" value="1"/>
</dbReference>
<dbReference type="PANTHER" id="PTHR24422:SF19">
    <property type="entry name" value="CHEMOTAXIS PROTEIN METHYLTRANSFERASE"/>
    <property type="match status" value="1"/>
</dbReference>
<keyword evidence="3" id="KW-0949">S-adenosyl-L-methionine</keyword>
<reference evidence="4 5" key="1">
    <citation type="submission" date="2016-10" db="EMBL/GenBank/DDBJ databases">
        <authorList>
            <person name="de Groot N.N."/>
        </authorList>
    </citation>
    <scope>NUCLEOTIDE SEQUENCE [LARGE SCALE GENOMIC DNA]</scope>
    <source>
        <strain evidence="4 5">CGMCC 1.5382</strain>
    </source>
</reference>
<evidence type="ECO:0000313" key="4">
    <source>
        <dbReference type="EMBL" id="SDL06523.1"/>
    </source>
</evidence>